<evidence type="ECO:0000313" key="2">
    <source>
        <dbReference type="Proteomes" id="UP000805193"/>
    </source>
</evidence>
<comment type="caution">
    <text evidence="1">The sequence shown here is derived from an EMBL/GenBank/DDBJ whole genome shotgun (WGS) entry which is preliminary data.</text>
</comment>
<sequence>MEARILAAVVVAYYLAHIDLAGSYPYKPDTCRSCVPVNCGSPRNPWDLFAGRAFGGSNSTRGRYPWHAIVYADGDPIGGGALISCNLVLTTAYLVQDYTTSQLEVKLGKSNLNVVSSKERSYKVYEKVLHPRWDQDVDLYSFDLALLQLDSEIDFATTNGYINAVCLPDQRTDTQGLLTLTGFGYDDSGRANAIMQEVNIKKQPQDECPLFRHKPYAFCGVGRNAGICTGDRGSPVVQLGPSGQFTLVGVANDYQCTPGSPDVYTQISYFLQFICNVPIGF</sequence>
<accession>A0AC60PYG2</accession>
<organism evidence="1 2">
    <name type="scientific">Ixodes persulcatus</name>
    <name type="common">Taiga tick</name>
    <dbReference type="NCBI Taxonomy" id="34615"/>
    <lineage>
        <taxon>Eukaryota</taxon>
        <taxon>Metazoa</taxon>
        <taxon>Ecdysozoa</taxon>
        <taxon>Arthropoda</taxon>
        <taxon>Chelicerata</taxon>
        <taxon>Arachnida</taxon>
        <taxon>Acari</taxon>
        <taxon>Parasitiformes</taxon>
        <taxon>Ixodida</taxon>
        <taxon>Ixodoidea</taxon>
        <taxon>Ixodidae</taxon>
        <taxon>Ixodinae</taxon>
        <taxon>Ixodes</taxon>
    </lineage>
</organism>
<dbReference type="EMBL" id="JABSTQ010009725">
    <property type="protein sequence ID" value="KAG0426360.1"/>
    <property type="molecule type" value="Genomic_DNA"/>
</dbReference>
<dbReference type="Proteomes" id="UP000805193">
    <property type="component" value="Unassembled WGS sequence"/>
</dbReference>
<protein>
    <submittedName>
        <fullName evidence="1">Uncharacterized protein</fullName>
    </submittedName>
</protein>
<reference evidence="1 2" key="1">
    <citation type="journal article" date="2020" name="Cell">
        <title>Large-Scale Comparative Analyses of Tick Genomes Elucidate Their Genetic Diversity and Vector Capacities.</title>
        <authorList>
            <consortium name="Tick Genome and Microbiome Consortium (TIGMIC)"/>
            <person name="Jia N."/>
            <person name="Wang J."/>
            <person name="Shi W."/>
            <person name="Du L."/>
            <person name="Sun Y."/>
            <person name="Zhan W."/>
            <person name="Jiang J.F."/>
            <person name="Wang Q."/>
            <person name="Zhang B."/>
            <person name="Ji P."/>
            <person name="Bell-Sakyi L."/>
            <person name="Cui X.M."/>
            <person name="Yuan T.T."/>
            <person name="Jiang B.G."/>
            <person name="Yang W.F."/>
            <person name="Lam T.T."/>
            <person name="Chang Q.C."/>
            <person name="Ding S.J."/>
            <person name="Wang X.J."/>
            <person name="Zhu J.G."/>
            <person name="Ruan X.D."/>
            <person name="Zhao L."/>
            <person name="Wei J.T."/>
            <person name="Ye R.Z."/>
            <person name="Que T.C."/>
            <person name="Du C.H."/>
            <person name="Zhou Y.H."/>
            <person name="Cheng J.X."/>
            <person name="Dai P.F."/>
            <person name="Guo W.B."/>
            <person name="Han X.H."/>
            <person name="Huang E.J."/>
            <person name="Li L.F."/>
            <person name="Wei W."/>
            <person name="Gao Y.C."/>
            <person name="Liu J.Z."/>
            <person name="Shao H.Z."/>
            <person name="Wang X."/>
            <person name="Wang C.C."/>
            <person name="Yang T.C."/>
            <person name="Huo Q.B."/>
            <person name="Li W."/>
            <person name="Chen H.Y."/>
            <person name="Chen S.E."/>
            <person name="Zhou L.G."/>
            <person name="Ni X.B."/>
            <person name="Tian J.H."/>
            <person name="Sheng Y."/>
            <person name="Liu T."/>
            <person name="Pan Y.S."/>
            <person name="Xia L.Y."/>
            <person name="Li J."/>
            <person name="Zhao F."/>
            <person name="Cao W.C."/>
        </authorList>
    </citation>
    <scope>NUCLEOTIDE SEQUENCE [LARGE SCALE GENOMIC DNA]</scope>
    <source>
        <strain evidence="1">Iper-2018</strain>
    </source>
</reference>
<proteinExistence type="predicted"/>
<keyword evidence="2" id="KW-1185">Reference proteome</keyword>
<gene>
    <name evidence="1" type="ORF">HPB47_026530</name>
</gene>
<name>A0AC60PYG2_IXOPE</name>
<evidence type="ECO:0000313" key="1">
    <source>
        <dbReference type="EMBL" id="KAG0426360.1"/>
    </source>
</evidence>